<proteinExistence type="inferred from homology"/>
<feature type="transmembrane region" description="Helical" evidence="9">
    <location>
        <begin position="387"/>
        <end position="414"/>
    </location>
</feature>
<dbReference type="NCBIfam" id="TIGR00879">
    <property type="entry name" value="SP"/>
    <property type="match status" value="1"/>
</dbReference>
<gene>
    <name evidence="10" type="ORF">NLU13_0636</name>
</gene>
<evidence type="ECO:0000313" key="10">
    <source>
        <dbReference type="EMBL" id="KAK0391134.1"/>
    </source>
</evidence>
<evidence type="ECO:0000256" key="8">
    <source>
        <dbReference type="SAM" id="MobiDB-lite"/>
    </source>
</evidence>
<evidence type="ECO:0000256" key="9">
    <source>
        <dbReference type="SAM" id="Phobius"/>
    </source>
</evidence>
<dbReference type="EMBL" id="JAPDFR010000001">
    <property type="protein sequence ID" value="KAK0391134.1"/>
    <property type="molecule type" value="Genomic_DNA"/>
</dbReference>
<keyword evidence="4 9" id="KW-0812">Transmembrane</keyword>
<feature type="transmembrane region" description="Helical" evidence="9">
    <location>
        <begin position="207"/>
        <end position="225"/>
    </location>
</feature>
<evidence type="ECO:0000313" key="11">
    <source>
        <dbReference type="Proteomes" id="UP001175261"/>
    </source>
</evidence>
<evidence type="ECO:0000256" key="5">
    <source>
        <dbReference type="ARBA" id="ARBA00022989"/>
    </source>
</evidence>
<sequence length="536" mass="59326">MAVETIDESASNIGPKSLPHAEIGSQGAFQRSRIEAALKAAEDEASLPRKTLLKNYWPAVVYSSCLSLALVMEGMDLGMVNNLFGHSAFLRHFGEEQTDGRYAVSASWQAGVSAANSIGSVFGLLLNGWLQSRYGSRKMLFAANILCGVPWGIFQTLTTAYAAEICPAALRGYLTAWVSMCWGCGSFLAQGVLRASLGLDGDLGWKLPYALQWVWIPPLIVVAFLCPESPWYLVRRGRLEDAERSLRRLARNGHYTEETLAQTLALMKHTNEMEKIEAQDAGYRDCFRGTNLRRTGVVCAVWWIQSFNGQSLTGYAAQFLQGAGMAEEMSFNYSMAIQSVNILATGIAILLMGRVGRRWFYFIGSNTIGFWMMIIGIIGVLPQSSKTAIAIATMLIMTNLTFKLTIGPSCFVVVGEIPSNRVRAQTIVLGRSVYVIAAIINNQLTPRMLSSSDDSWGWGAKAGFFYFGFCLVYAVYLWYKLPETKNRSFAEIDYLFQKKVSARKFTSHPVDLESIHAVQLQVSVPAKCNFRSVLHL</sequence>
<evidence type="ECO:0000256" key="6">
    <source>
        <dbReference type="ARBA" id="ARBA00023136"/>
    </source>
</evidence>
<organism evidence="10 11">
    <name type="scientific">Sarocladium strictum</name>
    <name type="common">Black bundle disease fungus</name>
    <name type="synonym">Acremonium strictum</name>
    <dbReference type="NCBI Taxonomy" id="5046"/>
    <lineage>
        <taxon>Eukaryota</taxon>
        <taxon>Fungi</taxon>
        <taxon>Dikarya</taxon>
        <taxon>Ascomycota</taxon>
        <taxon>Pezizomycotina</taxon>
        <taxon>Sordariomycetes</taxon>
        <taxon>Hypocreomycetidae</taxon>
        <taxon>Hypocreales</taxon>
        <taxon>Sarocladiaceae</taxon>
        <taxon>Sarocladium</taxon>
    </lineage>
</organism>
<evidence type="ECO:0000256" key="7">
    <source>
        <dbReference type="RuleBase" id="RU003346"/>
    </source>
</evidence>
<dbReference type="FunFam" id="1.20.1250.20:FF:000078">
    <property type="entry name" value="MFS maltose transporter, putative"/>
    <property type="match status" value="1"/>
</dbReference>
<dbReference type="Pfam" id="PF00083">
    <property type="entry name" value="Sugar_tr"/>
    <property type="match status" value="1"/>
</dbReference>
<comment type="caution">
    <text evidence="10">The sequence shown here is derived from an EMBL/GenBank/DDBJ whole genome shotgun (WGS) entry which is preliminary data.</text>
</comment>
<keyword evidence="11" id="KW-1185">Reference proteome</keyword>
<dbReference type="Proteomes" id="UP001175261">
    <property type="component" value="Unassembled WGS sequence"/>
</dbReference>
<comment type="similarity">
    <text evidence="2 7">Belongs to the major facilitator superfamily. Sugar transporter (TC 2.A.1.1) family.</text>
</comment>
<dbReference type="GO" id="GO:0016020">
    <property type="term" value="C:membrane"/>
    <property type="evidence" value="ECO:0007669"/>
    <property type="project" value="UniProtKB-SubCell"/>
</dbReference>
<dbReference type="PROSITE" id="PS00217">
    <property type="entry name" value="SUGAR_TRANSPORT_2"/>
    <property type="match status" value="1"/>
</dbReference>
<dbReference type="SUPFAM" id="SSF103473">
    <property type="entry name" value="MFS general substrate transporter"/>
    <property type="match status" value="1"/>
</dbReference>
<feature type="region of interest" description="Disordered" evidence="8">
    <location>
        <begin position="1"/>
        <end position="23"/>
    </location>
</feature>
<accession>A0AA39GRB6</accession>
<feature type="transmembrane region" description="Helical" evidence="9">
    <location>
        <begin position="456"/>
        <end position="479"/>
    </location>
</feature>
<evidence type="ECO:0000256" key="1">
    <source>
        <dbReference type="ARBA" id="ARBA00004141"/>
    </source>
</evidence>
<keyword evidence="6 9" id="KW-0472">Membrane</keyword>
<feature type="transmembrane region" description="Helical" evidence="9">
    <location>
        <begin position="174"/>
        <end position="195"/>
    </location>
</feature>
<dbReference type="Gene3D" id="1.20.1250.20">
    <property type="entry name" value="MFS general substrate transporter like domains"/>
    <property type="match status" value="1"/>
</dbReference>
<dbReference type="InterPro" id="IPR003663">
    <property type="entry name" value="Sugar/inositol_transpt"/>
</dbReference>
<evidence type="ECO:0000256" key="4">
    <source>
        <dbReference type="ARBA" id="ARBA00022692"/>
    </source>
</evidence>
<feature type="transmembrane region" description="Helical" evidence="9">
    <location>
        <begin position="108"/>
        <end position="129"/>
    </location>
</feature>
<comment type="subcellular location">
    <subcellularLocation>
        <location evidence="1">Membrane</location>
        <topology evidence="1">Multi-pass membrane protein</topology>
    </subcellularLocation>
</comment>
<dbReference type="InterPro" id="IPR005829">
    <property type="entry name" value="Sugar_transporter_CS"/>
</dbReference>
<evidence type="ECO:0008006" key="12">
    <source>
        <dbReference type="Google" id="ProtNLM"/>
    </source>
</evidence>
<dbReference type="GO" id="GO:0005351">
    <property type="term" value="F:carbohydrate:proton symporter activity"/>
    <property type="evidence" value="ECO:0007669"/>
    <property type="project" value="TreeGrafter"/>
</dbReference>
<reference evidence="10" key="1">
    <citation type="submission" date="2022-10" db="EMBL/GenBank/DDBJ databases">
        <title>Determination and structural analysis of whole genome sequence of Sarocladium strictum F4-1.</title>
        <authorList>
            <person name="Hu L."/>
            <person name="Jiang Y."/>
        </authorList>
    </citation>
    <scope>NUCLEOTIDE SEQUENCE</scope>
    <source>
        <strain evidence="10">F4-1</strain>
    </source>
</reference>
<dbReference type="InterPro" id="IPR005828">
    <property type="entry name" value="MFS_sugar_transport-like"/>
</dbReference>
<keyword evidence="5 9" id="KW-1133">Transmembrane helix</keyword>
<dbReference type="PANTHER" id="PTHR48022:SF53">
    <property type="entry name" value="ALPHA-GLUCOSIDE TRANSPORTER, PUTATIVE (AFU_ORTHOLOGUE AFUA_3G01700)-RELATED"/>
    <property type="match status" value="1"/>
</dbReference>
<feature type="transmembrane region" description="Helical" evidence="9">
    <location>
        <begin position="426"/>
        <end position="444"/>
    </location>
</feature>
<dbReference type="AlphaFoldDB" id="A0AA39GRB6"/>
<keyword evidence="3 7" id="KW-0813">Transport</keyword>
<feature type="transmembrane region" description="Helical" evidence="9">
    <location>
        <begin position="359"/>
        <end position="381"/>
    </location>
</feature>
<evidence type="ECO:0000256" key="3">
    <source>
        <dbReference type="ARBA" id="ARBA00022448"/>
    </source>
</evidence>
<dbReference type="InterPro" id="IPR050360">
    <property type="entry name" value="MFS_Sugar_Transporters"/>
</dbReference>
<feature type="transmembrane region" description="Helical" evidence="9">
    <location>
        <begin position="141"/>
        <end position="162"/>
    </location>
</feature>
<dbReference type="InterPro" id="IPR036259">
    <property type="entry name" value="MFS_trans_sf"/>
</dbReference>
<name>A0AA39GRB6_SARSR</name>
<dbReference type="PANTHER" id="PTHR48022">
    <property type="entry name" value="PLASTIDIC GLUCOSE TRANSPORTER 4"/>
    <property type="match status" value="1"/>
</dbReference>
<evidence type="ECO:0000256" key="2">
    <source>
        <dbReference type="ARBA" id="ARBA00010992"/>
    </source>
</evidence>
<feature type="transmembrane region" description="Helical" evidence="9">
    <location>
        <begin position="333"/>
        <end position="352"/>
    </location>
</feature>
<protein>
    <recommendedName>
        <fullName evidence="12">Major facilitator superfamily (MFS) profile domain-containing protein</fullName>
    </recommendedName>
</protein>